<dbReference type="InterPro" id="IPR004244">
    <property type="entry name" value="Transposase_22"/>
</dbReference>
<dbReference type="PANTHER" id="PTHR11505">
    <property type="entry name" value="L1 TRANSPOSABLE ELEMENT-RELATED"/>
    <property type="match status" value="1"/>
</dbReference>
<reference evidence="1" key="1">
    <citation type="journal article" date="2022" name="bioRxiv">
        <title>Sequencing and chromosome-scale assembly of the giantPleurodeles waltlgenome.</title>
        <authorList>
            <person name="Brown T."/>
            <person name="Elewa A."/>
            <person name="Iarovenko S."/>
            <person name="Subramanian E."/>
            <person name="Araus A.J."/>
            <person name="Petzold A."/>
            <person name="Susuki M."/>
            <person name="Suzuki K.-i.T."/>
            <person name="Hayashi T."/>
            <person name="Toyoda A."/>
            <person name="Oliveira C."/>
            <person name="Osipova E."/>
            <person name="Leigh N.D."/>
            <person name="Simon A."/>
            <person name="Yun M.H."/>
        </authorList>
    </citation>
    <scope>NUCLEOTIDE SEQUENCE</scope>
    <source>
        <strain evidence="1">20211129_DDA</strain>
        <tissue evidence="1">Liver</tissue>
    </source>
</reference>
<protein>
    <submittedName>
        <fullName evidence="1">Uncharacterized protein</fullName>
    </submittedName>
</protein>
<dbReference type="AlphaFoldDB" id="A0AAV7MRH3"/>
<dbReference type="Gene3D" id="3.30.250.20">
    <property type="entry name" value="L1 transposable element, C-terminal domain"/>
    <property type="match status" value="1"/>
</dbReference>
<sequence length="213" mass="24427">MAAIRNLKSTVEPEIDAITMDVAFLRADVKKISEKVAVVETHINVLQSTTKRLEGQRAHGASVPPPRPRTPPRTIITRIFNYQDTILHAARSHGDLQYKNSTIRFFLDFTMQMQQQHYSLEEVKKELCFKDLKYMMLYPAKLLLLVEGKLWYVNTPAEEWELIKDRRLLKLRSSRESKRGHRLSHATEDGADTLMNHPRVTAEMGAGLTGEGE</sequence>
<gene>
    <name evidence="1" type="ORF">NDU88_003714</name>
</gene>
<name>A0AAV7MRH3_PLEWA</name>
<dbReference type="EMBL" id="JANPWB010000013">
    <property type="protein sequence ID" value="KAJ1106313.1"/>
    <property type="molecule type" value="Genomic_DNA"/>
</dbReference>
<evidence type="ECO:0000313" key="1">
    <source>
        <dbReference type="EMBL" id="KAJ1106313.1"/>
    </source>
</evidence>
<dbReference type="Proteomes" id="UP001066276">
    <property type="component" value="Chromosome 9"/>
</dbReference>
<keyword evidence="2" id="KW-1185">Reference proteome</keyword>
<dbReference type="InterPro" id="IPR042566">
    <property type="entry name" value="L1_C"/>
</dbReference>
<proteinExistence type="predicted"/>
<accession>A0AAV7MRH3</accession>
<comment type="caution">
    <text evidence="1">The sequence shown here is derived from an EMBL/GenBank/DDBJ whole genome shotgun (WGS) entry which is preliminary data.</text>
</comment>
<organism evidence="1 2">
    <name type="scientific">Pleurodeles waltl</name>
    <name type="common">Iberian ribbed newt</name>
    <dbReference type="NCBI Taxonomy" id="8319"/>
    <lineage>
        <taxon>Eukaryota</taxon>
        <taxon>Metazoa</taxon>
        <taxon>Chordata</taxon>
        <taxon>Craniata</taxon>
        <taxon>Vertebrata</taxon>
        <taxon>Euteleostomi</taxon>
        <taxon>Amphibia</taxon>
        <taxon>Batrachia</taxon>
        <taxon>Caudata</taxon>
        <taxon>Salamandroidea</taxon>
        <taxon>Salamandridae</taxon>
        <taxon>Pleurodelinae</taxon>
        <taxon>Pleurodeles</taxon>
    </lineage>
</organism>
<evidence type="ECO:0000313" key="2">
    <source>
        <dbReference type="Proteomes" id="UP001066276"/>
    </source>
</evidence>